<evidence type="ECO:0000313" key="3">
    <source>
        <dbReference type="EMBL" id="MPC49907.1"/>
    </source>
</evidence>
<evidence type="ECO:0008006" key="5">
    <source>
        <dbReference type="Google" id="ProtNLM"/>
    </source>
</evidence>
<accession>A0A5B7FWV5</accession>
<keyword evidence="4" id="KW-1185">Reference proteome</keyword>
<evidence type="ECO:0000313" key="4">
    <source>
        <dbReference type="Proteomes" id="UP000324222"/>
    </source>
</evidence>
<reference evidence="3 4" key="1">
    <citation type="submission" date="2019-05" db="EMBL/GenBank/DDBJ databases">
        <title>Another draft genome of Portunus trituberculatus and its Hox gene families provides insights of decapod evolution.</title>
        <authorList>
            <person name="Jeong J.-H."/>
            <person name="Song I."/>
            <person name="Kim S."/>
            <person name="Choi T."/>
            <person name="Kim D."/>
            <person name="Ryu S."/>
            <person name="Kim W."/>
        </authorList>
    </citation>
    <scope>NUCLEOTIDE SEQUENCE [LARGE SCALE GENOMIC DNA]</scope>
    <source>
        <tissue evidence="3">Muscle</tissue>
    </source>
</reference>
<feature type="signal peptide" evidence="2">
    <location>
        <begin position="1"/>
        <end position="26"/>
    </location>
</feature>
<name>A0A5B7FWV5_PORTR</name>
<evidence type="ECO:0000256" key="1">
    <source>
        <dbReference type="SAM" id="MobiDB-lite"/>
    </source>
</evidence>
<gene>
    <name evidence="3" type="ORF">E2C01_043722</name>
</gene>
<dbReference type="OrthoDB" id="6354170at2759"/>
<proteinExistence type="predicted"/>
<sequence length="78" mass="8373">MRSGWVAMGGLLLITFAAVAVMGVKAAPVRPSPADEMVTGDTTTTTTTMDPLDEFCHEACKAVEGKEEEEENGKEERQ</sequence>
<comment type="caution">
    <text evidence="3">The sequence shown here is derived from an EMBL/GenBank/DDBJ whole genome shotgun (WGS) entry which is preliminary data.</text>
</comment>
<dbReference type="Proteomes" id="UP000324222">
    <property type="component" value="Unassembled WGS sequence"/>
</dbReference>
<organism evidence="3 4">
    <name type="scientific">Portunus trituberculatus</name>
    <name type="common">Swimming crab</name>
    <name type="synonym">Neptunus trituberculatus</name>
    <dbReference type="NCBI Taxonomy" id="210409"/>
    <lineage>
        <taxon>Eukaryota</taxon>
        <taxon>Metazoa</taxon>
        <taxon>Ecdysozoa</taxon>
        <taxon>Arthropoda</taxon>
        <taxon>Crustacea</taxon>
        <taxon>Multicrustacea</taxon>
        <taxon>Malacostraca</taxon>
        <taxon>Eumalacostraca</taxon>
        <taxon>Eucarida</taxon>
        <taxon>Decapoda</taxon>
        <taxon>Pleocyemata</taxon>
        <taxon>Brachyura</taxon>
        <taxon>Eubrachyura</taxon>
        <taxon>Portunoidea</taxon>
        <taxon>Portunidae</taxon>
        <taxon>Portuninae</taxon>
        <taxon>Portunus</taxon>
    </lineage>
</organism>
<keyword evidence="2" id="KW-0732">Signal</keyword>
<evidence type="ECO:0000256" key="2">
    <source>
        <dbReference type="SAM" id="SignalP"/>
    </source>
</evidence>
<dbReference type="EMBL" id="VSRR010009172">
    <property type="protein sequence ID" value="MPC49907.1"/>
    <property type="molecule type" value="Genomic_DNA"/>
</dbReference>
<feature type="region of interest" description="Disordered" evidence="1">
    <location>
        <begin position="30"/>
        <end position="51"/>
    </location>
</feature>
<protein>
    <recommendedName>
        <fullName evidence="5">Secreted protein</fullName>
    </recommendedName>
</protein>
<feature type="chain" id="PRO_5023092388" description="Secreted protein" evidence="2">
    <location>
        <begin position="27"/>
        <end position="78"/>
    </location>
</feature>
<dbReference type="AlphaFoldDB" id="A0A5B7FWV5"/>